<keyword evidence="4" id="KW-0479">Metal-binding</keyword>
<gene>
    <name evidence="7" type="ORF">UU83_C0020G0006</name>
</gene>
<dbReference type="SUPFAM" id="SSF56784">
    <property type="entry name" value="HAD-like"/>
    <property type="match status" value="1"/>
</dbReference>
<reference evidence="7" key="1">
    <citation type="journal article" date="2015" name="Nature">
        <title>rRNA introns, odd ribosomes, and small enigmatic genomes across a large radiation of phyla.</title>
        <authorList>
            <person name="Brown C.T."/>
            <person name="Hug L.A."/>
            <person name="Thomas B.C."/>
            <person name="Sharon I."/>
            <person name="Castelle C.J."/>
            <person name="Singh A."/>
            <person name="Wilkins M.J."/>
            <person name="Williams K.H."/>
            <person name="Banfield J.F."/>
        </authorList>
    </citation>
    <scope>NUCLEOTIDE SEQUENCE [LARGE SCALE GENOMIC DNA]</scope>
</reference>
<evidence type="ECO:0000313" key="7">
    <source>
        <dbReference type="EMBL" id="KKS24744.1"/>
    </source>
</evidence>
<evidence type="ECO:0000256" key="6">
    <source>
        <dbReference type="ARBA" id="ARBA00022842"/>
    </source>
</evidence>
<dbReference type="Gene3D" id="3.40.50.1000">
    <property type="entry name" value="HAD superfamily/HAD-like"/>
    <property type="match status" value="1"/>
</dbReference>
<evidence type="ECO:0000256" key="5">
    <source>
        <dbReference type="ARBA" id="ARBA00022801"/>
    </source>
</evidence>
<evidence type="ECO:0000256" key="1">
    <source>
        <dbReference type="ARBA" id="ARBA00001946"/>
    </source>
</evidence>
<evidence type="ECO:0000256" key="2">
    <source>
        <dbReference type="ARBA" id="ARBA00005893"/>
    </source>
</evidence>
<dbReference type="InterPro" id="IPR023214">
    <property type="entry name" value="HAD_sf"/>
</dbReference>
<dbReference type="SFLD" id="SFLDG01138">
    <property type="entry name" value="C1.6.2:_Deoxy-d-mannose-octulo"/>
    <property type="match status" value="1"/>
</dbReference>
<dbReference type="InterPro" id="IPR010023">
    <property type="entry name" value="KdsC_fam"/>
</dbReference>
<comment type="similarity">
    <text evidence="2">Belongs to the KdsC family.</text>
</comment>
<dbReference type="Pfam" id="PF08282">
    <property type="entry name" value="Hydrolase_3"/>
    <property type="match status" value="1"/>
</dbReference>
<dbReference type="AlphaFoldDB" id="A0A0G0XIP4"/>
<dbReference type="PANTHER" id="PTHR21485:SF3">
    <property type="entry name" value="N-ACYLNEURAMINATE CYTIDYLYLTRANSFERASE"/>
    <property type="match status" value="1"/>
</dbReference>
<dbReference type="InterPro" id="IPR036412">
    <property type="entry name" value="HAD-like_sf"/>
</dbReference>
<comment type="cofactor">
    <cofactor evidence="1">
        <name>Mg(2+)</name>
        <dbReference type="ChEBI" id="CHEBI:18420"/>
    </cofactor>
</comment>
<evidence type="ECO:0000256" key="3">
    <source>
        <dbReference type="ARBA" id="ARBA00011881"/>
    </source>
</evidence>
<comment type="caution">
    <text evidence="7">The sequence shown here is derived from an EMBL/GenBank/DDBJ whole genome shotgun (WGS) entry which is preliminary data.</text>
</comment>
<dbReference type="PANTHER" id="PTHR21485">
    <property type="entry name" value="HAD SUPERFAMILY MEMBERS CMAS AND KDSC"/>
    <property type="match status" value="1"/>
</dbReference>
<dbReference type="GO" id="GO:0016788">
    <property type="term" value="F:hydrolase activity, acting on ester bonds"/>
    <property type="evidence" value="ECO:0007669"/>
    <property type="project" value="InterPro"/>
</dbReference>
<dbReference type="InterPro" id="IPR050793">
    <property type="entry name" value="CMP-NeuNAc_synthase"/>
</dbReference>
<evidence type="ECO:0000313" key="8">
    <source>
        <dbReference type="Proteomes" id="UP000033856"/>
    </source>
</evidence>
<dbReference type="SFLD" id="SFLDG01136">
    <property type="entry name" value="C1.6:_Phosphoserine_Phosphatas"/>
    <property type="match status" value="1"/>
</dbReference>
<keyword evidence="5 7" id="KW-0378">Hydrolase</keyword>
<proteinExistence type="inferred from homology"/>
<evidence type="ECO:0000256" key="4">
    <source>
        <dbReference type="ARBA" id="ARBA00022723"/>
    </source>
</evidence>
<comment type="subunit">
    <text evidence="3">Homotetramer.</text>
</comment>
<keyword evidence="6" id="KW-0460">Magnesium</keyword>
<organism evidence="7 8">
    <name type="scientific">Candidatus Jorgensenbacteria bacterium GW2011_GWF2_41_8</name>
    <dbReference type="NCBI Taxonomy" id="1618667"/>
    <lineage>
        <taxon>Bacteria</taxon>
        <taxon>Candidatus Joergenseniibacteriota</taxon>
    </lineage>
</organism>
<name>A0A0G0XIP4_9BACT</name>
<dbReference type="SFLD" id="SFLDS00003">
    <property type="entry name" value="Haloacid_Dehalogenase"/>
    <property type="match status" value="1"/>
</dbReference>
<sequence>MNHELMEKFKKVKILALDCDGVMAPLYIDTGVIMDVENAMKFYNREYKYVVEISRFNHRDGQGIDLMRAANIPVVVITRQRSGYIDARCFKLGIPCVKVEDKLEGLKNWLKNTHPKVSLSEVCYMGDDISDIHVLQVVGAPVTVADAISEAKAIAVHITQNKGGDGAIREVCSLILNARCLK</sequence>
<dbReference type="Proteomes" id="UP000033856">
    <property type="component" value="Unassembled WGS sequence"/>
</dbReference>
<dbReference type="GO" id="GO:0008781">
    <property type="term" value="F:N-acylneuraminate cytidylyltransferase activity"/>
    <property type="evidence" value="ECO:0007669"/>
    <property type="project" value="TreeGrafter"/>
</dbReference>
<accession>A0A0G0XIP4</accession>
<dbReference type="GO" id="GO:0046872">
    <property type="term" value="F:metal ion binding"/>
    <property type="evidence" value="ECO:0007669"/>
    <property type="project" value="UniProtKB-KW"/>
</dbReference>
<dbReference type="EMBL" id="LCCD01000020">
    <property type="protein sequence ID" value="KKS24744.1"/>
    <property type="molecule type" value="Genomic_DNA"/>
</dbReference>
<protein>
    <submittedName>
        <fullName evidence="7">HAD-superfamily hydrolase, subfamily IIIA</fullName>
    </submittedName>
</protein>